<organism evidence="2 3">
    <name type="scientific">Candidatus Macondimonas diazotrophica</name>
    <dbReference type="NCBI Taxonomy" id="2305248"/>
    <lineage>
        <taxon>Bacteria</taxon>
        <taxon>Pseudomonadati</taxon>
        <taxon>Pseudomonadota</taxon>
        <taxon>Gammaproteobacteria</taxon>
        <taxon>Chromatiales</taxon>
        <taxon>Ectothiorhodospiraceae</taxon>
        <taxon>Candidatus Macondimonas</taxon>
    </lineage>
</organism>
<dbReference type="Gene3D" id="3.40.630.30">
    <property type="match status" value="1"/>
</dbReference>
<dbReference type="AlphaFoldDB" id="A0A4Z0FBA9"/>
<accession>A0A4Z0FBA9</accession>
<dbReference type="RefSeq" id="WP_135280713.1">
    <property type="nucleotide sequence ID" value="NZ_SRIO01000002.1"/>
</dbReference>
<reference evidence="2 3" key="1">
    <citation type="journal article" date="2019" name="ISME J.">
        <title>Candidatus Macondimonas diazotrophica, a novel gammaproteobacterial genus dominating crude-oil-contaminated coastal sediments.</title>
        <authorList>
            <person name="Karthikeyan S."/>
            <person name="Konstantinidis K."/>
        </authorList>
    </citation>
    <scope>NUCLEOTIDE SEQUENCE [LARGE SCALE GENOMIC DNA]</scope>
    <source>
        <strain evidence="2 3">KTK01</strain>
    </source>
</reference>
<gene>
    <name evidence="2" type="ORF">E4680_02045</name>
</gene>
<sequence>MNEALRIESLTGPAIRPYLDAVARLRIAVFRDFPYLYDGSLDYETDYLAAYSACAESLFVLVYAGSEIVGASTGMPLAAETAALRQPFQARGLAVESVFYFGESVLLRSYRGRGLGRRFFDAREGYARQLGRFTHTAFCAVERPMDHPLRPADHRPLDAFWAQRGYHRDRQLQARMRWKDVDQAVATDKTMIFWLRTLDA</sequence>
<protein>
    <submittedName>
        <fullName evidence="2">GNAT family N-acetyltransferase</fullName>
    </submittedName>
</protein>
<evidence type="ECO:0000313" key="3">
    <source>
        <dbReference type="Proteomes" id="UP000297890"/>
    </source>
</evidence>
<dbReference type="Proteomes" id="UP000297890">
    <property type="component" value="Unassembled WGS sequence"/>
</dbReference>
<dbReference type="PROSITE" id="PS51186">
    <property type="entry name" value="GNAT"/>
    <property type="match status" value="1"/>
</dbReference>
<keyword evidence="3" id="KW-1185">Reference proteome</keyword>
<proteinExistence type="predicted"/>
<keyword evidence="2" id="KW-0808">Transferase</keyword>
<feature type="domain" description="N-acetyltransferase" evidence="1">
    <location>
        <begin position="5"/>
        <end position="192"/>
    </location>
</feature>
<dbReference type="GO" id="GO:0016747">
    <property type="term" value="F:acyltransferase activity, transferring groups other than amino-acyl groups"/>
    <property type="evidence" value="ECO:0007669"/>
    <property type="project" value="InterPro"/>
</dbReference>
<dbReference type="EMBL" id="SRIO01000002">
    <property type="protein sequence ID" value="TFZ83786.1"/>
    <property type="molecule type" value="Genomic_DNA"/>
</dbReference>
<comment type="caution">
    <text evidence="2">The sequence shown here is derived from an EMBL/GenBank/DDBJ whole genome shotgun (WGS) entry which is preliminary data.</text>
</comment>
<dbReference type="InterPro" id="IPR000182">
    <property type="entry name" value="GNAT_dom"/>
</dbReference>
<dbReference type="SUPFAM" id="SSF55729">
    <property type="entry name" value="Acyl-CoA N-acyltransferases (Nat)"/>
    <property type="match status" value="1"/>
</dbReference>
<dbReference type="OrthoDB" id="187903at2"/>
<evidence type="ECO:0000313" key="2">
    <source>
        <dbReference type="EMBL" id="TFZ83786.1"/>
    </source>
</evidence>
<evidence type="ECO:0000259" key="1">
    <source>
        <dbReference type="PROSITE" id="PS51186"/>
    </source>
</evidence>
<dbReference type="InterPro" id="IPR016181">
    <property type="entry name" value="Acyl_CoA_acyltransferase"/>
</dbReference>
<name>A0A4Z0FBA9_9GAMM</name>